<evidence type="ECO:0000256" key="1">
    <source>
        <dbReference type="SAM" id="SignalP"/>
    </source>
</evidence>
<dbReference type="STRING" id="1349785.GCA_000509405_00203"/>
<dbReference type="PROSITE" id="PS51257">
    <property type="entry name" value="PROKAR_LIPOPROTEIN"/>
    <property type="match status" value="1"/>
</dbReference>
<keyword evidence="3" id="KW-1185">Reference proteome</keyword>
<organism evidence="2 3">
    <name type="scientific">Tenacibaculum maritimum NCIMB 2154</name>
    <dbReference type="NCBI Taxonomy" id="1349785"/>
    <lineage>
        <taxon>Bacteria</taxon>
        <taxon>Pseudomonadati</taxon>
        <taxon>Bacteroidota</taxon>
        <taxon>Flavobacteriia</taxon>
        <taxon>Flavobacteriales</taxon>
        <taxon>Flavobacteriaceae</taxon>
        <taxon>Tenacibaculum</taxon>
    </lineage>
</organism>
<gene>
    <name evidence="2" type="ORF">MARIT_0460</name>
</gene>
<name>A0A2H1E7A5_9FLAO</name>
<evidence type="ECO:0008006" key="4">
    <source>
        <dbReference type="Google" id="ProtNLM"/>
    </source>
</evidence>
<dbReference type="EMBL" id="LT634361">
    <property type="protein sequence ID" value="SFZ80362.1"/>
    <property type="molecule type" value="Genomic_DNA"/>
</dbReference>
<dbReference type="Proteomes" id="UP000231564">
    <property type="component" value="Chromosome MARIT"/>
</dbReference>
<dbReference type="RefSeq" id="WP_231975182.1">
    <property type="nucleotide sequence ID" value="NZ_CP138495.1"/>
</dbReference>
<dbReference type="AlphaFoldDB" id="A0A2H1E7A5"/>
<sequence length="282" mass="32094">MKKSFIYLLFLMLISCHSYGQLEVLASLPKVLKEVSGLTKVNGSDWLWMHNDSGNRSIIYGVNIEGEIMEEMDINAKNNDWEDMTSDPYGNVYIADIGNNKNKRKDLAILKISHQDFIEKERVDVERITFTYPDQVKFPPPKKQRLFDAESILYANGNIYLFTKSRVKGHFGKTNLYKVPAKKGNYKAAFISTFETCSNFGCWITSAAISPDGKTVALLNERAVLIFTDFFEDDFFSGQVRNIPLGFLSQKEGVAFKDNNTLYITDEKSRGKGGKLYQLSLH</sequence>
<evidence type="ECO:0000313" key="3">
    <source>
        <dbReference type="Proteomes" id="UP000231564"/>
    </source>
</evidence>
<proteinExistence type="predicted"/>
<keyword evidence="1" id="KW-0732">Signal</keyword>
<protein>
    <recommendedName>
        <fullName evidence="4">Lipoprotein</fullName>
    </recommendedName>
</protein>
<dbReference type="SUPFAM" id="SSF101898">
    <property type="entry name" value="NHL repeat"/>
    <property type="match status" value="1"/>
</dbReference>
<evidence type="ECO:0000313" key="2">
    <source>
        <dbReference type="EMBL" id="SFZ80362.1"/>
    </source>
</evidence>
<reference evidence="2 3" key="1">
    <citation type="submission" date="2016-11" db="EMBL/GenBank/DDBJ databases">
        <authorList>
            <person name="Jaros S."/>
            <person name="Januszkiewicz K."/>
            <person name="Wedrychowicz H."/>
        </authorList>
    </citation>
    <scope>NUCLEOTIDE SEQUENCE [LARGE SCALE GENOMIC DNA]</scope>
    <source>
        <strain evidence="2">NCIMB 2154T</strain>
    </source>
</reference>
<dbReference type="GeneID" id="47722058"/>
<dbReference type="KEGG" id="tmar:MARIT_0460"/>
<feature type="chain" id="PRO_5013950706" description="Lipoprotein" evidence="1">
    <location>
        <begin position="21"/>
        <end position="282"/>
    </location>
</feature>
<feature type="signal peptide" evidence="1">
    <location>
        <begin position="1"/>
        <end position="20"/>
    </location>
</feature>
<accession>A0A2H1E7A5</accession>